<proteinExistence type="predicted"/>
<dbReference type="GeneID" id="28817404"/>
<reference evidence="1 2" key="1">
    <citation type="submission" date="2015-10" db="EMBL/GenBank/DDBJ databases">
        <title>Full genome of DAOMC 229536 Phialocephala scopiformis, a fungal endophyte of spruce producing the potent anti-insectan compound rugulosin.</title>
        <authorList>
            <consortium name="DOE Joint Genome Institute"/>
            <person name="Walker A.K."/>
            <person name="Frasz S.L."/>
            <person name="Seifert K.A."/>
            <person name="Miller J.D."/>
            <person name="Mondo S.J."/>
            <person name="Labutti K."/>
            <person name="Lipzen A."/>
            <person name="Dockter R."/>
            <person name="Kennedy M."/>
            <person name="Grigoriev I.V."/>
            <person name="Spatafora J.W."/>
        </authorList>
    </citation>
    <scope>NUCLEOTIDE SEQUENCE [LARGE SCALE GENOMIC DNA]</scope>
    <source>
        <strain evidence="1 2">CBS 120377</strain>
    </source>
</reference>
<dbReference type="RefSeq" id="XP_018074114.1">
    <property type="nucleotide sequence ID" value="XM_018207678.1"/>
</dbReference>
<sequence length="281" mass="29555">MSHVRSSLLQISQVQANQSPLLPTSKRACPFTNLNLHPAHQIKNITMKKQNFSSALSYQALLTSYNTKLLLTALMKSSRSLGLRWRLLVGGIGSCCIGVGSLVRRVGSGSVCVGSLVGGVGRCGIGVSSLVRRISCSSVCVGSLVGGISSSCISISSFVGGISCGGIGISSLVCSISSCCVSICSLLLVCGIGCSSVRISSLVCSISGGRICICWATFSNACGIRVNIMTKRFYEILHLNRNEGGFDLIRTSRNGSCQSKSQESRQEDQGLTHIGLSFWLA</sequence>
<dbReference type="EMBL" id="KQ947410">
    <property type="protein sequence ID" value="KUJ19759.1"/>
    <property type="molecule type" value="Genomic_DNA"/>
</dbReference>
<name>A0A194XI05_MOLSC</name>
<dbReference type="AlphaFoldDB" id="A0A194XI05"/>
<evidence type="ECO:0000313" key="2">
    <source>
        <dbReference type="Proteomes" id="UP000070700"/>
    </source>
</evidence>
<organism evidence="1 2">
    <name type="scientific">Mollisia scopiformis</name>
    <name type="common">Conifer needle endophyte fungus</name>
    <name type="synonym">Phialocephala scopiformis</name>
    <dbReference type="NCBI Taxonomy" id="149040"/>
    <lineage>
        <taxon>Eukaryota</taxon>
        <taxon>Fungi</taxon>
        <taxon>Dikarya</taxon>
        <taxon>Ascomycota</taxon>
        <taxon>Pezizomycotina</taxon>
        <taxon>Leotiomycetes</taxon>
        <taxon>Helotiales</taxon>
        <taxon>Mollisiaceae</taxon>
        <taxon>Mollisia</taxon>
    </lineage>
</organism>
<accession>A0A194XI05</accession>
<protein>
    <submittedName>
        <fullName evidence="1">Uncharacterized protein</fullName>
    </submittedName>
</protein>
<evidence type="ECO:0000313" key="1">
    <source>
        <dbReference type="EMBL" id="KUJ19759.1"/>
    </source>
</evidence>
<keyword evidence="2" id="KW-1185">Reference proteome</keyword>
<dbReference type="Proteomes" id="UP000070700">
    <property type="component" value="Unassembled WGS sequence"/>
</dbReference>
<dbReference type="InParanoid" id="A0A194XI05"/>
<dbReference type="KEGG" id="psco:LY89DRAFT_459867"/>
<gene>
    <name evidence="1" type="ORF">LY89DRAFT_459867</name>
</gene>